<name>A0A2I7N866_9NEIS</name>
<evidence type="ECO:0000313" key="3">
    <source>
        <dbReference type="Proteomes" id="UP000236655"/>
    </source>
</evidence>
<dbReference type="RefSeq" id="WP_102951945.1">
    <property type="nucleotide sequence ID" value="NZ_CP024847.1"/>
</dbReference>
<keyword evidence="3" id="KW-1185">Reference proteome</keyword>
<dbReference type="InterPro" id="IPR001279">
    <property type="entry name" value="Metallo-B-lactamas"/>
</dbReference>
<feature type="domain" description="Metallo-beta-lactamase" evidence="1">
    <location>
        <begin position="19"/>
        <end position="226"/>
    </location>
</feature>
<organism evidence="2 3">
    <name type="scientific">Aquella oligotrophica</name>
    <dbReference type="NCBI Taxonomy" id="2067065"/>
    <lineage>
        <taxon>Bacteria</taxon>
        <taxon>Pseudomonadati</taxon>
        <taxon>Pseudomonadota</taxon>
        <taxon>Betaproteobacteria</taxon>
        <taxon>Neisseriales</taxon>
        <taxon>Neisseriaceae</taxon>
        <taxon>Aquella</taxon>
    </lineage>
</organism>
<dbReference type="SUPFAM" id="SSF56281">
    <property type="entry name" value="Metallo-hydrolase/oxidoreductase"/>
    <property type="match status" value="1"/>
</dbReference>
<reference evidence="3" key="1">
    <citation type="submission" date="2017-11" db="EMBL/GenBank/DDBJ databases">
        <authorList>
            <person name="Chan K.G."/>
            <person name="Lee L.S."/>
        </authorList>
    </citation>
    <scope>NUCLEOTIDE SEQUENCE [LARGE SCALE GENOMIC DNA]</scope>
    <source>
        <strain evidence="3">DSM 100970</strain>
    </source>
</reference>
<accession>A0A2I7N866</accession>
<protein>
    <submittedName>
        <fullName evidence="2">MBL fold hydrolase</fullName>
    </submittedName>
</protein>
<dbReference type="PANTHER" id="PTHR42663:SF6">
    <property type="entry name" value="HYDROLASE C777.06C-RELATED"/>
    <property type="match status" value="1"/>
</dbReference>
<dbReference type="PANTHER" id="PTHR42663">
    <property type="entry name" value="HYDROLASE C777.06C-RELATED-RELATED"/>
    <property type="match status" value="1"/>
</dbReference>
<dbReference type="KEGG" id="nba:CUN60_10230"/>
<dbReference type="AlphaFoldDB" id="A0A2I7N866"/>
<dbReference type="Gene3D" id="3.60.15.10">
    <property type="entry name" value="Ribonuclease Z/Hydroxyacylglutathione hydrolase-like"/>
    <property type="match status" value="1"/>
</dbReference>
<evidence type="ECO:0000313" key="2">
    <source>
        <dbReference type="EMBL" id="AUR52657.1"/>
    </source>
</evidence>
<dbReference type="Pfam" id="PF23023">
    <property type="entry name" value="Anti-Pycsar_Apyc1"/>
    <property type="match status" value="1"/>
</dbReference>
<dbReference type="OrthoDB" id="9803916at2"/>
<keyword evidence="2" id="KW-0378">Hydrolase</keyword>
<dbReference type="GO" id="GO:0016787">
    <property type="term" value="F:hydrolase activity"/>
    <property type="evidence" value="ECO:0007669"/>
    <property type="project" value="UniProtKB-KW"/>
</dbReference>
<dbReference type="SMART" id="SM00849">
    <property type="entry name" value="Lactamase_B"/>
    <property type="match status" value="1"/>
</dbReference>
<dbReference type="EMBL" id="CP024847">
    <property type="protein sequence ID" value="AUR52657.1"/>
    <property type="molecule type" value="Genomic_DNA"/>
</dbReference>
<sequence length="252" mass="28924">MKLTFLGVSSALSVGYLKFHSNMLLETDSGKHILIDCGGDVRHAMFELGYTPKQIDAVFISHLHADHVGGLEWLGFSKFFMENIQLPLYIAPELKERLWNNVLSGGMSTLEYKEATLETFFQLEALDDNMSFTLDNHVFKLIKVPHSYSNNHLLPSYGLLIYGKQHKVFITTDTRFALEELSSVYQEADIIFHDCETSEHLSNQHSHYNQLITLSKEIKQKIWLYDYNDCQLPDALADGFLGFVTRGQQFEF</sequence>
<dbReference type="Proteomes" id="UP000236655">
    <property type="component" value="Chromosome"/>
</dbReference>
<dbReference type="GO" id="GO:0046872">
    <property type="term" value="F:metal ion binding"/>
    <property type="evidence" value="ECO:0007669"/>
    <property type="project" value="UniProtKB-KW"/>
</dbReference>
<gene>
    <name evidence="2" type="ORF">CUN60_10230</name>
</gene>
<dbReference type="InterPro" id="IPR036866">
    <property type="entry name" value="RibonucZ/Hydroxyglut_hydro"/>
</dbReference>
<proteinExistence type="predicted"/>
<evidence type="ECO:0000259" key="1">
    <source>
        <dbReference type="SMART" id="SM00849"/>
    </source>
</evidence>